<keyword evidence="3" id="KW-1185">Reference proteome</keyword>
<protein>
    <submittedName>
        <fullName evidence="2">Uncharacterized protein</fullName>
    </submittedName>
</protein>
<proteinExistence type="predicted"/>
<accession>A0ABX9TYR9</accession>
<feature type="signal peptide" evidence="1">
    <location>
        <begin position="1"/>
        <end position="23"/>
    </location>
</feature>
<gene>
    <name evidence="2" type="ORF">D9K81_04180</name>
</gene>
<dbReference type="EMBL" id="RCHC01000003">
    <property type="protein sequence ID" value="RLL23583.1"/>
    <property type="molecule type" value="Genomic_DNA"/>
</dbReference>
<evidence type="ECO:0000256" key="1">
    <source>
        <dbReference type="SAM" id="SignalP"/>
    </source>
</evidence>
<name>A0ABX9TYR9_9GAMM</name>
<dbReference type="RefSeq" id="WP_120373373.1">
    <property type="nucleotide sequence ID" value="NZ_RCHC01000003.1"/>
</dbReference>
<comment type="caution">
    <text evidence="2">The sequence shown here is derived from an EMBL/GenBank/DDBJ whole genome shotgun (WGS) entry which is preliminary data.</text>
</comment>
<reference evidence="2 3" key="1">
    <citation type="submission" date="2018-09" db="EMBL/GenBank/DDBJ databases">
        <title>The draft genome of Acinetobacter sp. strains.</title>
        <authorList>
            <person name="Qin J."/>
            <person name="Feng Y."/>
            <person name="Zong Z."/>
        </authorList>
    </citation>
    <scope>NUCLEOTIDE SEQUENCE [LARGE SCALE GENOMIC DNA]</scope>
    <source>
        <strain evidence="2 3">WCHAc060005</strain>
    </source>
</reference>
<evidence type="ECO:0000313" key="2">
    <source>
        <dbReference type="EMBL" id="RLL23583.1"/>
    </source>
</evidence>
<feature type="chain" id="PRO_5047271212" evidence="1">
    <location>
        <begin position="24"/>
        <end position="115"/>
    </location>
</feature>
<dbReference type="Proteomes" id="UP000280271">
    <property type="component" value="Unassembled WGS sequence"/>
</dbReference>
<evidence type="ECO:0000313" key="3">
    <source>
        <dbReference type="Proteomes" id="UP000280271"/>
    </source>
</evidence>
<sequence>MYKNMLLSALLYGLCLTSFSASANDKVQSTYDAQKYQQVCKGKSEGDQVSFAYRGIIWNGTCQPQFFSTSKAKLMGTEPELNSVCRSDEKAKSINIEGKEIKGKCALGFAPPSPK</sequence>
<organism evidence="2 3">
    <name type="scientific">Acinetobacter chengduensis</name>
    <dbReference type="NCBI Taxonomy" id="2420890"/>
    <lineage>
        <taxon>Bacteria</taxon>
        <taxon>Pseudomonadati</taxon>
        <taxon>Pseudomonadota</taxon>
        <taxon>Gammaproteobacteria</taxon>
        <taxon>Moraxellales</taxon>
        <taxon>Moraxellaceae</taxon>
        <taxon>Acinetobacter</taxon>
    </lineage>
</organism>
<keyword evidence="1" id="KW-0732">Signal</keyword>